<dbReference type="InterPro" id="IPR020051">
    <property type="entry name" value="SagB-type_dehydrogenase"/>
</dbReference>
<dbReference type="OrthoDB" id="3723182at2"/>
<proteinExistence type="predicted"/>
<dbReference type="InterPro" id="IPR052544">
    <property type="entry name" value="Bacteriocin_Proc_Enz"/>
</dbReference>
<feature type="domain" description="Nitroreductase" evidence="2">
    <location>
        <begin position="352"/>
        <end position="498"/>
    </location>
</feature>
<dbReference type="EMBL" id="SMLB01000016">
    <property type="protein sequence ID" value="TDD69087.1"/>
    <property type="molecule type" value="Genomic_DNA"/>
</dbReference>
<dbReference type="CDD" id="cd02142">
    <property type="entry name" value="McbC_SagB-like_oxidoreductase"/>
    <property type="match status" value="2"/>
</dbReference>
<dbReference type="PANTHER" id="PTHR43745:SF2">
    <property type="entry name" value="NITROREDUCTASE MJ1384-RELATED"/>
    <property type="match status" value="1"/>
</dbReference>
<dbReference type="Pfam" id="PF00881">
    <property type="entry name" value="Nitroreductase"/>
    <property type="match status" value="2"/>
</dbReference>
<feature type="domain" description="Nitroreductase" evidence="2">
    <location>
        <begin position="155"/>
        <end position="266"/>
    </location>
</feature>
<feature type="compositionally biased region" description="Low complexity" evidence="1">
    <location>
        <begin position="316"/>
        <end position="340"/>
    </location>
</feature>
<name>A0A4V2YS75_9ACTN</name>
<reference evidence="3 4" key="1">
    <citation type="submission" date="2019-02" db="EMBL/GenBank/DDBJ databases">
        <title>Draft genome sequences of novel Actinobacteria.</title>
        <authorList>
            <person name="Sahin N."/>
            <person name="Ay H."/>
            <person name="Saygin H."/>
        </authorList>
    </citation>
    <scope>NUCLEOTIDE SEQUENCE [LARGE SCALE GENOMIC DNA]</scope>
    <source>
        <strain evidence="3 4">8K307</strain>
    </source>
</reference>
<evidence type="ECO:0000313" key="3">
    <source>
        <dbReference type="EMBL" id="TDD69087.1"/>
    </source>
</evidence>
<comment type="caution">
    <text evidence="3">The sequence shown here is derived from an EMBL/GenBank/DDBJ whole genome shotgun (WGS) entry which is preliminary data.</text>
</comment>
<dbReference type="InterPro" id="IPR000415">
    <property type="entry name" value="Nitroreductase-like"/>
</dbReference>
<feature type="region of interest" description="Disordered" evidence="1">
    <location>
        <begin position="316"/>
        <end position="342"/>
    </location>
</feature>
<dbReference type="NCBIfam" id="TIGR03605">
    <property type="entry name" value="antibiot_sagB"/>
    <property type="match status" value="1"/>
</dbReference>
<dbReference type="SUPFAM" id="SSF55469">
    <property type="entry name" value="FMN-dependent nitroreductase-like"/>
    <property type="match status" value="2"/>
</dbReference>
<evidence type="ECO:0000256" key="1">
    <source>
        <dbReference type="SAM" id="MobiDB-lite"/>
    </source>
</evidence>
<gene>
    <name evidence="3" type="ORF">E1262_13750</name>
</gene>
<protein>
    <submittedName>
        <fullName evidence="3">SagB/ThcOx family dehydrogenase</fullName>
    </submittedName>
</protein>
<dbReference type="PANTHER" id="PTHR43745">
    <property type="entry name" value="NITROREDUCTASE MJ1384-RELATED"/>
    <property type="match status" value="1"/>
</dbReference>
<dbReference type="InterPro" id="IPR029479">
    <property type="entry name" value="Nitroreductase"/>
</dbReference>
<organism evidence="3 4">
    <name type="scientific">Jiangella aurantiaca</name>
    <dbReference type="NCBI Taxonomy" id="2530373"/>
    <lineage>
        <taxon>Bacteria</taxon>
        <taxon>Bacillati</taxon>
        <taxon>Actinomycetota</taxon>
        <taxon>Actinomycetes</taxon>
        <taxon>Jiangellales</taxon>
        <taxon>Jiangellaceae</taxon>
        <taxon>Jiangella</taxon>
    </lineage>
</organism>
<sequence>MTQRNADVRAALDFHAATRYWRAGTGTGDERLVMGTPPDVESAIWEEDRSLEPYPFKVYETLEPIAIPREFTPSALPALLTVSADGTAPGGDVVPDLAALARIARFSNGLLDRTVTVRGTTITYRTAGGTGARYHLELYFVCADLPGLAAGVYHYAAHDHSLRRVRSGDVRAALVAATGGEPAVAAAPVVLAVTSTFWRNAWRYKARAYRHTFWDAGTSLSQALAVAASAGLPTELVLGFADQEVNDVLGVDGVREATVALCALGRGGASAPSVEALPPVDLPVRPVSPREVTFPAIPAMHLASSLATGAEAADWRSATTAAAGPEPAGPLTALDPLPDHALPPEPVEDVVLRRRSTRNYDTDAELGFRDFSTLLDRSSRAYGAEVRPPLDCYLIVNAVEGLTPGVYLHHPARGAVELLRAGDFRADAARIAVGQEYCADAHVNAYWLADLGPLLERYGNRGYRAAQLTSALQAGKLHLGAHALGLGAVGSTSADDEVVEFFSPHAAGKTYLFVTVFGVRRPRTAPPRR</sequence>
<dbReference type="AlphaFoldDB" id="A0A4V2YS75"/>
<dbReference type="RefSeq" id="WP_132103703.1">
    <property type="nucleotide sequence ID" value="NZ_SMLB01000016.1"/>
</dbReference>
<dbReference type="Proteomes" id="UP000295217">
    <property type="component" value="Unassembled WGS sequence"/>
</dbReference>
<dbReference type="GO" id="GO:0016491">
    <property type="term" value="F:oxidoreductase activity"/>
    <property type="evidence" value="ECO:0007669"/>
    <property type="project" value="InterPro"/>
</dbReference>
<keyword evidence="4" id="KW-1185">Reference proteome</keyword>
<evidence type="ECO:0000313" key="4">
    <source>
        <dbReference type="Proteomes" id="UP000295217"/>
    </source>
</evidence>
<evidence type="ECO:0000259" key="2">
    <source>
        <dbReference type="Pfam" id="PF00881"/>
    </source>
</evidence>
<dbReference type="Gene3D" id="3.40.109.10">
    <property type="entry name" value="NADH Oxidase"/>
    <property type="match status" value="2"/>
</dbReference>
<accession>A0A4V2YS75</accession>